<dbReference type="SMART" id="SM00506">
    <property type="entry name" value="A1pp"/>
    <property type="match status" value="1"/>
</dbReference>
<dbReference type="EMBL" id="LECT01000044">
    <property type="protein sequence ID" value="KLU02270.1"/>
    <property type="molecule type" value="Genomic_DNA"/>
</dbReference>
<comment type="caution">
    <text evidence="2">The sequence shown here is derived from an EMBL/GenBank/DDBJ whole genome shotgun (WGS) entry which is preliminary data.</text>
</comment>
<dbReference type="InterPro" id="IPR002589">
    <property type="entry name" value="Macro_dom"/>
</dbReference>
<sequence>MKIKTQVGDVLQTPADVLISTANPWLNLSGGVNGAILSAVGPVIQGELHLHLKNLGVSAVPAGTVVQSQSGGLPFRCILHAVAIDPFYDSSVDLVRGTLTKALDMAVDLGAMAVSAPTLATGYGPMSIAEFGKALSPLANERRFDSLALTVVVRSKGDRSELDQALIFFSDSRMVE</sequence>
<accession>A0A0J1B628</accession>
<feature type="domain" description="Macro" evidence="1">
    <location>
        <begin position="1"/>
        <end position="176"/>
    </location>
</feature>
<dbReference type="SUPFAM" id="SSF52949">
    <property type="entry name" value="Macro domain-like"/>
    <property type="match status" value="1"/>
</dbReference>
<organism evidence="2 3">
    <name type="scientific">Rhodopirellula islandica</name>
    <dbReference type="NCBI Taxonomy" id="595434"/>
    <lineage>
        <taxon>Bacteria</taxon>
        <taxon>Pseudomonadati</taxon>
        <taxon>Planctomycetota</taxon>
        <taxon>Planctomycetia</taxon>
        <taxon>Pirellulales</taxon>
        <taxon>Pirellulaceae</taxon>
        <taxon>Rhodopirellula</taxon>
    </lineage>
</organism>
<dbReference type="OrthoDB" id="290383at2"/>
<dbReference type="STRING" id="595434.RISK_005336"/>
<keyword evidence="3" id="KW-1185">Reference proteome</keyword>
<dbReference type="AlphaFoldDB" id="A0A0J1B628"/>
<dbReference type="PATRIC" id="fig|595434.4.peg.5070"/>
<dbReference type="Proteomes" id="UP000036367">
    <property type="component" value="Unassembled WGS sequence"/>
</dbReference>
<dbReference type="InterPro" id="IPR043472">
    <property type="entry name" value="Macro_dom-like"/>
</dbReference>
<evidence type="ECO:0000313" key="2">
    <source>
        <dbReference type="EMBL" id="KLU02270.1"/>
    </source>
</evidence>
<dbReference type="RefSeq" id="WP_047816400.1">
    <property type="nucleotide sequence ID" value="NZ_LECT01000044.1"/>
</dbReference>
<name>A0A0J1B628_RHOIS</name>
<reference evidence="2" key="1">
    <citation type="submission" date="2015-05" db="EMBL/GenBank/DDBJ databases">
        <title>Permanent draft genome of Rhodopirellula islandicus K833.</title>
        <authorList>
            <person name="Kizina J."/>
            <person name="Richter M."/>
            <person name="Glockner F.O."/>
            <person name="Harder J."/>
        </authorList>
    </citation>
    <scope>NUCLEOTIDE SEQUENCE [LARGE SCALE GENOMIC DNA]</scope>
    <source>
        <strain evidence="2">K833</strain>
    </source>
</reference>
<evidence type="ECO:0000259" key="1">
    <source>
        <dbReference type="PROSITE" id="PS51154"/>
    </source>
</evidence>
<proteinExistence type="predicted"/>
<dbReference type="PROSITE" id="PS51154">
    <property type="entry name" value="MACRO"/>
    <property type="match status" value="1"/>
</dbReference>
<evidence type="ECO:0000313" key="3">
    <source>
        <dbReference type="Proteomes" id="UP000036367"/>
    </source>
</evidence>
<protein>
    <recommendedName>
        <fullName evidence="1">Macro domain-containing protein</fullName>
    </recommendedName>
</protein>
<dbReference type="Pfam" id="PF01661">
    <property type="entry name" value="Macro"/>
    <property type="match status" value="1"/>
</dbReference>
<gene>
    <name evidence="2" type="ORF">RISK_005336</name>
</gene>
<dbReference type="Gene3D" id="3.40.220.10">
    <property type="entry name" value="Leucine Aminopeptidase, subunit E, domain 1"/>
    <property type="match status" value="1"/>
</dbReference>